<protein>
    <submittedName>
        <fullName evidence="1">Uncharacterized protein</fullName>
    </submittedName>
</protein>
<dbReference type="Proteomes" id="UP001055879">
    <property type="component" value="Linkage Group LG01"/>
</dbReference>
<reference evidence="1 2" key="2">
    <citation type="journal article" date="2022" name="Mol. Ecol. Resour.">
        <title>The genomes of chicory, endive, great burdock and yacon provide insights into Asteraceae paleo-polyploidization history and plant inulin production.</title>
        <authorList>
            <person name="Fan W."/>
            <person name="Wang S."/>
            <person name="Wang H."/>
            <person name="Wang A."/>
            <person name="Jiang F."/>
            <person name="Liu H."/>
            <person name="Zhao H."/>
            <person name="Xu D."/>
            <person name="Zhang Y."/>
        </authorList>
    </citation>
    <scope>NUCLEOTIDE SEQUENCE [LARGE SCALE GENOMIC DNA]</scope>
    <source>
        <strain evidence="2">cv. Niubang</strain>
    </source>
</reference>
<reference evidence="2" key="1">
    <citation type="journal article" date="2022" name="Mol. Ecol. Resour.">
        <title>The genomes of chicory, endive, great burdock and yacon provide insights into Asteraceae palaeo-polyploidization history and plant inulin production.</title>
        <authorList>
            <person name="Fan W."/>
            <person name="Wang S."/>
            <person name="Wang H."/>
            <person name="Wang A."/>
            <person name="Jiang F."/>
            <person name="Liu H."/>
            <person name="Zhao H."/>
            <person name="Xu D."/>
            <person name="Zhang Y."/>
        </authorList>
    </citation>
    <scope>NUCLEOTIDE SEQUENCE [LARGE SCALE GENOMIC DNA]</scope>
    <source>
        <strain evidence="2">cv. Niubang</strain>
    </source>
</reference>
<keyword evidence="2" id="KW-1185">Reference proteome</keyword>
<comment type="caution">
    <text evidence="1">The sequence shown here is derived from an EMBL/GenBank/DDBJ whole genome shotgun (WGS) entry which is preliminary data.</text>
</comment>
<evidence type="ECO:0000313" key="1">
    <source>
        <dbReference type="EMBL" id="KAI3771938.1"/>
    </source>
</evidence>
<sequence>MDSDVKMFLATDASSLPGPSSSSDVASSSSKKPKNHTIDLCIECQANQASTTSEEGIVACRKILSLNPNFIRLEEVGSWVKGGILCYCNVLKLEKHGVMLTEYRLLKKFGWFRVLWLKHLVGISFFLPEVAGVVHLYRDYGNKMEWKMKCRNDRMVLKCDGDGDKVDVEPRRLLDASFSFPFPSPHTLEIAWQRLDELQPVTGDVISHGVTGLKLYMVGPFLK</sequence>
<proteinExistence type="predicted"/>
<accession>A0ACB9FKR4</accession>
<dbReference type="EMBL" id="CM042047">
    <property type="protein sequence ID" value="KAI3771938.1"/>
    <property type="molecule type" value="Genomic_DNA"/>
</dbReference>
<gene>
    <name evidence="1" type="ORF">L6452_03110</name>
</gene>
<organism evidence="1 2">
    <name type="scientific">Arctium lappa</name>
    <name type="common">Greater burdock</name>
    <name type="synonym">Lappa major</name>
    <dbReference type="NCBI Taxonomy" id="4217"/>
    <lineage>
        <taxon>Eukaryota</taxon>
        <taxon>Viridiplantae</taxon>
        <taxon>Streptophyta</taxon>
        <taxon>Embryophyta</taxon>
        <taxon>Tracheophyta</taxon>
        <taxon>Spermatophyta</taxon>
        <taxon>Magnoliopsida</taxon>
        <taxon>eudicotyledons</taxon>
        <taxon>Gunneridae</taxon>
        <taxon>Pentapetalae</taxon>
        <taxon>asterids</taxon>
        <taxon>campanulids</taxon>
        <taxon>Asterales</taxon>
        <taxon>Asteraceae</taxon>
        <taxon>Carduoideae</taxon>
        <taxon>Cardueae</taxon>
        <taxon>Arctiinae</taxon>
        <taxon>Arctium</taxon>
    </lineage>
</organism>
<name>A0ACB9FKR4_ARCLA</name>
<evidence type="ECO:0000313" key="2">
    <source>
        <dbReference type="Proteomes" id="UP001055879"/>
    </source>
</evidence>